<feature type="domain" description="FAD-binding PCMH-type" evidence="5">
    <location>
        <begin position="1"/>
        <end position="170"/>
    </location>
</feature>
<dbReference type="PROSITE" id="PS51387">
    <property type="entry name" value="FAD_PCMH"/>
    <property type="match status" value="1"/>
</dbReference>
<sequence>MQNLIEQFSQTVLAAARDRRPLRIAGSGSKAFYGRAAQGDALDAKQYRGIVSYEPTELVITARSGTPLSELEAVLAAKRQMLAFEPPHFGPGATLGGCIAAGLSGPRRAYTGSVRDYVLGVRMIDGKGEVLNFGGQVMKNVAGYDVSRLMPGSFGTLGLLLEVSLKILPIPVEELSLRFTMSEREAIETMNRWAAQPLSLSATCHHDGVLTVRLSGAAAAIRSVRQKLGGEVVADADDFWRSVREQQHAFFQADTGKQGYALWRLSLPSTAAAPGVPGRQLIEWGGALRWLASDAPAADIRQAAAALGGQAAVFRGAVPGVEPFHPLSPSLLQLHQRLKQSFDPHGIFNPGRMYSEF</sequence>
<evidence type="ECO:0000313" key="6">
    <source>
        <dbReference type="EMBL" id="OIQ94345.1"/>
    </source>
</evidence>
<evidence type="ECO:0000256" key="3">
    <source>
        <dbReference type="ARBA" id="ARBA00022827"/>
    </source>
</evidence>
<dbReference type="Gene3D" id="1.10.45.10">
    <property type="entry name" value="Vanillyl-alcohol Oxidase, Chain A, domain 4"/>
    <property type="match status" value="1"/>
</dbReference>
<proteinExistence type="predicted"/>
<gene>
    <name evidence="6" type="ORF">GALL_236830</name>
</gene>
<dbReference type="Gene3D" id="3.30.465.10">
    <property type="match status" value="1"/>
</dbReference>
<dbReference type="GO" id="GO:0016491">
    <property type="term" value="F:oxidoreductase activity"/>
    <property type="evidence" value="ECO:0007669"/>
    <property type="project" value="UniProtKB-KW"/>
</dbReference>
<dbReference type="PANTHER" id="PTHR11748:SF103">
    <property type="entry name" value="GLYCOLATE OXIDASE SUBUNIT GLCE"/>
    <property type="match status" value="1"/>
</dbReference>
<dbReference type="GO" id="GO:0071949">
    <property type="term" value="F:FAD binding"/>
    <property type="evidence" value="ECO:0007669"/>
    <property type="project" value="InterPro"/>
</dbReference>
<organism evidence="6">
    <name type="scientific">mine drainage metagenome</name>
    <dbReference type="NCBI Taxonomy" id="410659"/>
    <lineage>
        <taxon>unclassified sequences</taxon>
        <taxon>metagenomes</taxon>
        <taxon>ecological metagenomes</taxon>
    </lineage>
</organism>
<dbReference type="PANTHER" id="PTHR11748">
    <property type="entry name" value="D-LACTATE DEHYDROGENASE"/>
    <property type="match status" value="1"/>
</dbReference>
<evidence type="ECO:0000256" key="1">
    <source>
        <dbReference type="ARBA" id="ARBA00001974"/>
    </source>
</evidence>
<dbReference type="InterPro" id="IPR016164">
    <property type="entry name" value="FAD-linked_Oxase-like_C"/>
</dbReference>
<dbReference type="SUPFAM" id="SSF56176">
    <property type="entry name" value="FAD-binding/transporter-associated domain-like"/>
    <property type="match status" value="1"/>
</dbReference>
<comment type="caution">
    <text evidence="6">The sequence shown here is derived from an EMBL/GenBank/DDBJ whole genome shotgun (WGS) entry which is preliminary data.</text>
</comment>
<reference evidence="6" key="1">
    <citation type="submission" date="2016-10" db="EMBL/GenBank/DDBJ databases">
        <title>Sequence of Gallionella enrichment culture.</title>
        <authorList>
            <person name="Poehlein A."/>
            <person name="Muehling M."/>
            <person name="Daniel R."/>
        </authorList>
    </citation>
    <scope>NUCLEOTIDE SEQUENCE</scope>
</reference>
<dbReference type="InterPro" id="IPR016169">
    <property type="entry name" value="FAD-bd_PCMH_sub2"/>
</dbReference>
<evidence type="ECO:0000256" key="2">
    <source>
        <dbReference type="ARBA" id="ARBA00022630"/>
    </source>
</evidence>
<dbReference type="InterPro" id="IPR016166">
    <property type="entry name" value="FAD-bd_PCMH"/>
</dbReference>
<dbReference type="EMBL" id="MLJW01000188">
    <property type="protein sequence ID" value="OIQ94345.1"/>
    <property type="molecule type" value="Genomic_DNA"/>
</dbReference>
<keyword evidence="2" id="KW-0285">Flavoprotein</keyword>
<dbReference type="SUPFAM" id="SSF55103">
    <property type="entry name" value="FAD-linked oxidases, C-terminal domain"/>
    <property type="match status" value="1"/>
</dbReference>
<dbReference type="EC" id="1.-.-.-" evidence="6"/>
<dbReference type="InterPro" id="IPR016171">
    <property type="entry name" value="Vanillyl_alc_oxidase_C-sub2"/>
</dbReference>
<dbReference type="Pfam" id="PF01565">
    <property type="entry name" value="FAD_binding_4"/>
    <property type="match status" value="1"/>
</dbReference>
<dbReference type="InterPro" id="IPR004113">
    <property type="entry name" value="FAD-bd_oxidored_4_C"/>
</dbReference>
<evidence type="ECO:0000259" key="5">
    <source>
        <dbReference type="PROSITE" id="PS51387"/>
    </source>
</evidence>
<dbReference type="InterPro" id="IPR036318">
    <property type="entry name" value="FAD-bd_PCMH-like_sf"/>
</dbReference>
<keyword evidence="3" id="KW-0274">FAD</keyword>
<accession>A0A1J5RF04</accession>
<dbReference type="AlphaFoldDB" id="A0A1J5RF04"/>
<dbReference type="InterPro" id="IPR006094">
    <property type="entry name" value="Oxid_FAD_bind_N"/>
</dbReference>
<name>A0A1J5RF04_9ZZZZ</name>
<comment type="cofactor">
    <cofactor evidence="1">
        <name>FAD</name>
        <dbReference type="ChEBI" id="CHEBI:57692"/>
    </cofactor>
</comment>
<protein>
    <submittedName>
        <fullName evidence="6">Putative FAD-linked oxidoreductase</fullName>
        <ecNumber evidence="6">1.-.-.-</ecNumber>
    </submittedName>
</protein>
<dbReference type="Pfam" id="PF02913">
    <property type="entry name" value="FAD-oxidase_C"/>
    <property type="match status" value="1"/>
</dbReference>
<evidence type="ECO:0000256" key="4">
    <source>
        <dbReference type="ARBA" id="ARBA00023002"/>
    </source>
</evidence>
<dbReference type="NCBIfam" id="NF008439">
    <property type="entry name" value="PRK11282.1"/>
    <property type="match status" value="1"/>
</dbReference>
<keyword evidence="4 6" id="KW-0560">Oxidoreductase</keyword>